<dbReference type="GO" id="GO:0016832">
    <property type="term" value="F:aldehyde-lyase activity"/>
    <property type="evidence" value="ECO:0007669"/>
    <property type="project" value="TreeGrafter"/>
</dbReference>
<dbReference type="GO" id="GO:0005737">
    <property type="term" value="C:cytoplasm"/>
    <property type="evidence" value="ECO:0007669"/>
    <property type="project" value="TreeGrafter"/>
</dbReference>
<evidence type="ECO:0000256" key="3">
    <source>
        <dbReference type="ARBA" id="ARBA00023239"/>
    </source>
</evidence>
<dbReference type="InterPro" id="IPR015813">
    <property type="entry name" value="Pyrv/PenolPyrv_kinase-like_dom"/>
</dbReference>
<gene>
    <name evidence="6" type="ORF">DU484_10970</name>
    <name evidence="5" type="ORF">DU500_11235</name>
</gene>
<evidence type="ECO:0000259" key="4">
    <source>
        <dbReference type="Pfam" id="PF03328"/>
    </source>
</evidence>
<dbReference type="KEGG" id="haj:DU500_11235"/>
<sequence>MKQQNAVKAGLEAGDALFGAGVETGAPALVEVYGSVGLNWVWIDMEHKNPSSFDSNYLEGLVRAAECTDTELIVRIAGSDPSCVRKVLDAGVRNVVVPRVETAAEVRRVVEASRYEYDGGPGERGVSFGRASNYGKSLSMDGGSDFHEREDDSVLVGVLIENETAVENIEEIVDVPELGFVFPGPGDTGVSMGHTLEYGHPDVSAALKTVERTCLEHDVPLLGILGSNFDTLDDARSAVDRGYQLIGIGNEFAILRDSLGETLDALT</sequence>
<dbReference type="KEGG" id="haq:DU484_10970"/>
<dbReference type="PANTHER" id="PTHR30502:SF0">
    <property type="entry name" value="PHOSPHOENOLPYRUVATE CARBOXYLASE FAMILY PROTEIN"/>
    <property type="match status" value="1"/>
</dbReference>
<keyword evidence="3" id="KW-0456">Lyase</keyword>
<accession>A0A345E431</accession>
<reference evidence="6 7" key="1">
    <citation type="submission" date="2018-07" db="EMBL/GenBank/DDBJ databases">
        <title>Genome sequences of Haloplanus sp. CBA1112.</title>
        <authorList>
            <person name="Kim Y.B."/>
            <person name="Roh S.W."/>
        </authorList>
    </citation>
    <scope>NUCLEOTIDE SEQUENCE [LARGE SCALE GENOMIC DNA]</scope>
    <source>
        <strain evidence="6 7">CBA1112</strain>
    </source>
</reference>
<accession>A0A345EDQ1</accession>
<reference evidence="5 8" key="2">
    <citation type="submission" date="2018-07" db="EMBL/GenBank/DDBJ databases">
        <title>Genome sequences of Haloplanus sp. CBA1113.</title>
        <authorList>
            <person name="Kim Y.B."/>
            <person name="Roh S.W."/>
        </authorList>
    </citation>
    <scope>NUCLEOTIDE SEQUENCE [LARGE SCALE GENOMIC DNA]</scope>
    <source>
        <strain evidence="5 8">CBA1113</strain>
    </source>
</reference>
<dbReference type="Proteomes" id="UP000253273">
    <property type="component" value="Chromosome"/>
</dbReference>
<dbReference type="EMBL" id="CP031148">
    <property type="protein sequence ID" value="AXG10323.1"/>
    <property type="molecule type" value="Genomic_DNA"/>
</dbReference>
<dbReference type="InterPro" id="IPR040442">
    <property type="entry name" value="Pyrv_kinase-like_dom_sf"/>
</dbReference>
<proteinExistence type="inferred from homology"/>
<dbReference type="InterPro" id="IPR050251">
    <property type="entry name" value="HpcH-HpaI_aldolase"/>
</dbReference>
<dbReference type="EMBL" id="CP031150">
    <property type="protein sequence ID" value="AXG06953.1"/>
    <property type="molecule type" value="Genomic_DNA"/>
</dbReference>
<dbReference type="InterPro" id="IPR005000">
    <property type="entry name" value="Aldolase/citrate-lyase_domain"/>
</dbReference>
<evidence type="ECO:0000313" key="5">
    <source>
        <dbReference type="EMBL" id="AXG06953.1"/>
    </source>
</evidence>
<evidence type="ECO:0000313" key="7">
    <source>
        <dbReference type="Proteomes" id="UP000252985"/>
    </source>
</evidence>
<feature type="domain" description="HpcH/HpaI aldolase/citrate lyase" evidence="4">
    <location>
        <begin position="26"/>
        <end position="244"/>
    </location>
</feature>
<comment type="similarity">
    <text evidence="1">Belongs to the HpcH/HpaI aldolase family.</text>
</comment>
<dbReference type="Proteomes" id="UP000252985">
    <property type="component" value="Chromosome"/>
</dbReference>
<evidence type="ECO:0000256" key="1">
    <source>
        <dbReference type="ARBA" id="ARBA00005568"/>
    </source>
</evidence>
<protein>
    <submittedName>
        <fullName evidence="5">Aldolase</fullName>
    </submittedName>
</protein>
<name>A0A345E431_9EURY</name>
<dbReference type="Gene3D" id="3.20.20.60">
    <property type="entry name" value="Phosphoenolpyruvate-binding domains"/>
    <property type="match status" value="1"/>
</dbReference>
<keyword evidence="8" id="KW-1185">Reference proteome</keyword>
<dbReference type="SUPFAM" id="SSF51621">
    <property type="entry name" value="Phosphoenolpyruvate/pyruvate domain"/>
    <property type="match status" value="1"/>
</dbReference>
<dbReference type="GeneID" id="37287506"/>
<dbReference type="OrthoDB" id="142679at2157"/>
<dbReference type="GO" id="GO:0046872">
    <property type="term" value="F:metal ion binding"/>
    <property type="evidence" value="ECO:0007669"/>
    <property type="project" value="UniProtKB-KW"/>
</dbReference>
<evidence type="ECO:0000256" key="2">
    <source>
        <dbReference type="ARBA" id="ARBA00022723"/>
    </source>
</evidence>
<keyword evidence="2" id="KW-0479">Metal-binding</keyword>
<dbReference type="PANTHER" id="PTHR30502">
    <property type="entry name" value="2-KETO-3-DEOXY-L-RHAMNONATE ALDOLASE"/>
    <property type="match status" value="1"/>
</dbReference>
<dbReference type="RefSeq" id="WP_114586087.1">
    <property type="nucleotide sequence ID" value="NZ_CP031148.1"/>
</dbReference>
<evidence type="ECO:0000313" key="8">
    <source>
        <dbReference type="Proteomes" id="UP000253273"/>
    </source>
</evidence>
<dbReference type="Pfam" id="PF03328">
    <property type="entry name" value="HpcH_HpaI"/>
    <property type="match status" value="1"/>
</dbReference>
<dbReference type="AlphaFoldDB" id="A0A345E431"/>
<evidence type="ECO:0000313" key="6">
    <source>
        <dbReference type="EMBL" id="AXG10323.1"/>
    </source>
</evidence>
<organism evidence="5 8">
    <name type="scientific">Haloplanus rubicundus</name>
    <dbReference type="NCBI Taxonomy" id="1547898"/>
    <lineage>
        <taxon>Archaea</taxon>
        <taxon>Methanobacteriati</taxon>
        <taxon>Methanobacteriota</taxon>
        <taxon>Stenosarchaea group</taxon>
        <taxon>Halobacteria</taxon>
        <taxon>Halobacteriales</taxon>
        <taxon>Haloferacaceae</taxon>
        <taxon>Haloplanus</taxon>
    </lineage>
</organism>